<dbReference type="RefSeq" id="WP_346163373.1">
    <property type="nucleotide sequence ID" value="NZ_BAAAOQ010000014.1"/>
</dbReference>
<dbReference type="Pfam" id="PF04072">
    <property type="entry name" value="LCM"/>
    <property type="match status" value="1"/>
</dbReference>
<dbReference type="Gene3D" id="3.40.50.150">
    <property type="entry name" value="Vaccinia Virus protein VP39"/>
    <property type="match status" value="1"/>
</dbReference>
<keyword evidence="4" id="KW-0808">Transferase</keyword>
<evidence type="ECO:0000256" key="1">
    <source>
        <dbReference type="ARBA" id="ARBA00003907"/>
    </source>
</evidence>
<dbReference type="GO" id="GO:0008168">
    <property type="term" value="F:methyltransferase activity"/>
    <property type="evidence" value="ECO:0007669"/>
    <property type="project" value="UniProtKB-KW"/>
</dbReference>
<keyword evidence="5 6" id="KW-0949">S-adenosyl-L-methionine</keyword>
<dbReference type="InterPro" id="IPR011610">
    <property type="entry name" value="SAM_mthyl_Trfase_ML2640-like"/>
</dbReference>
<name>A0ABN3BQS2_9ACTN</name>
<proteinExistence type="inferred from homology"/>
<evidence type="ECO:0000256" key="6">
    <source>
        <dbReference type="RuleBase" id="RU362030"/>
    </source>
</evidence>
<organism evidence="7 8">
    <name type="scientific">Streptomyces bangladeshensis</name>
    <dbReference type="NCBI Taxonomy" id="295352"/>
    <lineage>
        <taxon>Bacteria</taxon>
        <taxon>Bacillati</taxon>
        <taxon>Actinomycetota</taxon>
        <taxon>Actinomycetes</taxon>
        <taxon>Kitasatosporales</taxon>
        <taxon>Streptomycetaceae</taxon>
        <taxon>Streptomyces</taxon>
    </lineage>
</organism>
<dbReference type="EMBL" id="BAAAOQ010000014">
    <property type="protein sequence ID" value="GAA2199045.1"/>
    <property type="molecule type" value="Genomic_DNA"/>
</dbReference>
<comment type="caution">
    <text evidence="7">The sequence shown here is derived from an EMBL/GenBank/DDBJ whole genome shotgun (WGS) entry which is preliminary data.</text>
</comment>
<evidence type="ECO:0000256" key="5">
    <source>
        <dbReference type="ARBA" id="ARBA00022691"/>
    </source>
</evidence>
<dbReference type="InterPro" id="IPR029063">
    <property type="entry name" value="SAM-dependent_MTases_sf"/>
</dbReference>
<dbReference type="NCBIfam" id="TIGR00027">
    <property type="entry name" value="mthyl_TIGR00027"/>
    <property type="match status" value="1"/>
</dbReference>
<dbReference type="GO" id="GO:0032259">
    <property type="term" value="P:methylation"/>
    <property type="evidence" value="ECO:0007669"/>
    <property type="project" value="UniProtKB-KW"/>
</dbReference>
<gene>
    <name evidence="7" type="ORF">GCM10009787_44280</name>
</gene>
<protein>
    <recommendedName>
        <fullName evidence="6">S-adenosyl-L-methionine-dependent methyltransferase</fullName>
        <ecNumber evidence="6">2.1.1.-</ecNumber>
    </recommendedName>
</protein>
<reference evidence="8" key="1">
    <citation type="journal article" date="2019" name="Int. J. Syst. Evol. Microbiol.">
        <title>The Global Catalogue of Microorganisms (GCM) 10K type strain sequencing project: providing services to taxonomists for standard genome sequencing and annotation.</title>
        <authorList>
            <consortium name="The Broad Institute Genomics Platform"/>
            <consortium name="The Broad Institute Genome Sequencing Center for Infectious Disease"/>
            <person name="Wu L."/>
            <person name="Ma J."/>
        </authorList>
    </citation>
    <scope>NUCLEOTIDE SEQUENCE [LARGE SCALE GENOMIC DNA]</scope>
    <source>
        <strain evidence="8">JCM 14924</strain>
    </source>
</reference>
<keyword evidence="3 6" id="KW-0489">Methyltransferase</keyword>
<evidence type="ECO:0000313" key="8">
    <source>
        <dbReference type="Proteomes" id="UP001501391"/>
    </source>
</evidence>
<keyword evidence="8" id="KW-1185">Reference proteome</keyword>
<evidence type="ECO:0000256" key="3">
    <source>
        <dbReference type="ARBA" id="ARBA00022603"/>
    </source>
</evidence>
<dbReference type="PANTHER" id="PTHR43619:SF2">
    <property type="entry name" value="S-ADENOSYL-L-METHIONINE-DEPENDENT METHYLTRANSFERASES SUPERFAMILY PROTEIN"/>
    <property type="match status" value="1"/>
</dbReference>
<accession>A0ABN3BQS2</accession>
<sequence>MTSGPAVLPDHTAVRTALWRALHAQADPPPHVIEDEVGLRLAAPGDDWRARPDMDERGTRPVRASVAARARFVEDLVVERAARGVDRYVVLGAGLDTFAQRRPEVAAGLRVFEADRPGPQEWKRRRLADLGYGIPDWLRLVPVDFEGDWWGRLLAAGFDPGRPAVVACTGVTMYLTRDAVAASFRQIATLAPGSVLATTFLRPAEDVEPELRPFQQASERGARASGTPFLSYSTPPRMLALVRESGFRDARHIPAEELTRRYFATRTDGLRPSRAEELVVATT</sequence>
<dbReference type="InterPro" id="IPR007213">
    <property type="entry name" value="Ppm1/Ppm2/Tcmp"/>
</dbReference>
<dbReference type="EC" id="2.1.1.-" evidence="6"/>
<dbReference type="Proteomes" id="UP001501391">
    <property type="component" value="Unassembled WGS sequence"/>
</dbReference>
<evidence type="ECO:0000256" key="2">
    <source>
        <dbReference type="ARBA" id="ARBA00008138"/>
    </source>
</evidence>
<evidence type="ECO:0000256" key="4">
    <source>
        <dbReference type="ARBA" id="ARBA00022679"/>
    </source>
</evidence>
<evidence type="ECO:0000313" key="7">
    <source>
        <dbReference type="EMBL" id="GAA2199045.1"/>
    </source>
</evidence>
<dbReference type="SUPFAM" id="SSF53335">
    <property type="entry name" value="S-adenosyl-L-methionine-dependent methyltransferases"/>
    <property type="match status" value="1"/>
</dbReference>
<comment type="similarity">
    <text evidence="2 6">Belongs to the UPF0677 family.</text>
</comment>
<comment type="function">
    <text evidence="1 6">Exhibits S-adenosyl-L-methionine-dependent methyltransferase activity.</text>
</comment>
<dbReference type="PANTHER" id="PTHR43619">
    <property type="entry name" value="S-ADENOSYL-L-METHIONINE-DEPENDENT METHYLTRANSFERASE YKTD-RELATED"/>
    <property type="match status" value="1"/>
</dbReference>